<protein>
    <submittedName>
        <fullName evidence="1">Uncharacterized protein</fullName>
    </submittedName>
</protein>
<dbReference type="EMBL" id="JANIIK010000119">
    <property type="protein sequence ID" value="KAJ3584381.1"/>
    <property type="molecule type" value="Genomic_DNA"/>
</dbReference>
<proteinExistence type="predicted"/>
<evidence type="ECO:0000313" key="2">
    <source>
        <dbReference type="Proteomes" id="UP001148018"/>
    </source>
</evidence>
<dbReference type="AlphaFoldDB" id="A0A9Q0I5I2"/>
<keyword evidence="2" id="KW-1185">Reference proteome</keyword>
<organism evidence="1 2">
    <name type="scientific">Muraenolepis orangiensis</name>
    <name type="common">Patagonian moray cod</name>
    <dbReference type="NCBI Taxonomy" id="630683"/>
    <lineage>
        <taxon>Eukaryota</taxon>
        <taxon>Metazoa</taxon>
        <taxon>Chordata</taxon>
        <taxon>Craniata</taxon>
        <taxon>Vertebrata</taxon>
        <taxon>Euteleostomi</taxon>
        <taxon>Actinopterygii</taxon>
        <taxon>Neopterygii</taxon>
        <taxon>Teleostei</taxon>
        <taxon>Neoteleostei</taxon>
        <taxon>Acanthomorphata</taxon>
        <taxon>Zeiogadaria</taxon>
        <taxon>Gadariae</taxon>
        <taxon>Gadiformes</taxon>
        <taxon>Muraenolepidoidei</taxon>
        <taxon>Muraenolepididae</taxon>
        <taxon>Muraenolepis</taxon>
    </lineage>
</organism>
<gene>
    <name evidence="1" type="ORF">NHX12_014876</name>
</gene>
<reference evidence="1" key="1">
    <citation type="submission" date="2022-07" db="EMBL/GenBank/DDBJ databases">
        <title>Chromosome-level genome of Muraenolepis orangiensis.</title>
        <authorList>
            <person name="Kim J."/>
        </authorList>
    </citation>
    <scope>NUCLEOTIDE SEQUENCE</scope>
    <source>
        <strain evidence="1">KU_S4_2022</strain>
        <tissue evidence="1">Muscle</tissue>
    </source>
</reference>
<dbReference type="Proteomes" id="UP001148018">
    <property type="component" value="Unassembled WGS sequence"/>
</dbReference>
<evidence type="ECO:0000313" key="1">
    <source>
        <dbReference type="EMBL" id="KAJ3584381.1"/>
    </source>
</evidence>
<name>A0A9Q0I5I2_9TELE</name>
<comment type="caution">
    <text evidence="1">The sequence shown here is derived from an EMBL/GenBank/DDBJ whole genome shotgun (WGS) entry which is preliminary data.</text>
</comment>
<accession>A0A9Q0I5I2</accession>
<sequence length="151" mass="16727">MEAASFQRALISRGKFLEQHDPLTLSTNNQAVMAQIAQLTERVSILTSHRTPYFSTPQPNQLLLVFPLASPTAQILNISLETRISALFFYFSAHWYSSSGHIRPVQGTALPWLHHSRIAAPLTKLTSLQPPLSPGFRGLHRAEGSDHVTSS</sequence>